<dbReference type="InterPro" id="IPR036770">
    <property type="entry name" value="Ankyrin_rpt-contain_sf"/>
</dbReference>
<feature type="transmembrane region" description="Helical" evidence="1">
    <location>
        <begin position="466"/>
        <end position="488"/>
    </location>
</feature>
<feature type="domain" description="PGG" evidence="2">
    <location>
        <begin position="383"/>
        <end position="486"/>
    </location>
</feature>
<reference evidence="3" key="1">
    <citation type="journal article" date="2017" name="Nature">
        <title>The genome of Chenopodium quinoa.</title>
        <authorList>
            <person name="Jarvis D.E."/>
            <person name="Ho Y.S."/>
            <person name="Lightfoot D.J."/>
            <person name="Schmoeckel S.M."/>
            <person name="Li B."/>
            <person name="Borm T.J.A."/>
            <person name="Ohyanagi H."/>
            <person name="Mineta K."/>
            <person name="Michell C.T."/>
            <person name="Saber N."/>
            <person name="Kharbatia N.M."/>
            <person name="Rupper R.R."/>
            <person name="Sharp A.R."/>
            <person name="Dally N."/>
            <person name="Boughton B.A."/>
            <person name="Woo Y.H."/>
            <person name="Gao G."/>
            <person name="Schijlen E.G.W.M."/>
            <person name="Guo X."/>
            <person name="Momin A.A."/>
            <person name="Negrao S."/>
            <person name="Al-Babili S."/>
            <person name="Gehring C."/>
            <person name="Roessner U."/>
            <person name="Jung C."/>
            <person name="Murphy K."/>
            <person name="Arold S.T."/>
            <person name="Gojobori T."/>
            <person name="van der Linden C.G."/>
            <person name="van Loo E.N."/>
            <person name="Jellen E.N."/>
            <person name="Maughan P.J."/>
            <person name="Tester M."/>
        </authorList>
    </citation>
    <scope>NUCLEOTIDE SEQUENCE [LARGE SCALE GENOMIC DNA]</scope>
    <source>
        <strain evidence="3">cv. PI 614886</strain>
    </source>
</reference>
<dbReference type="Gramene" id="AUR62005997-RA">
    <property type="protein sequence ID" value="AUR62005997-RA:cds"/>
    <property type="gene ID" value="AUR62005997"/>
</dbReference>
<reference evidence="3" key="2">
    <citation type="submission" date="2021-03" db="UniProtKB">
        <authorList>
            <consortium name="EnsemblPlants"/>
        </authorList>
    </citation>
    <scope>IDENTIFICATION</scope>
</reference>
<feature type="transmembrane region" description="Helical" evidence="1">
    <location>
        <begin position="494"/>
        <end position="520"/>
    </location>
</feature>
<keyword evidence="4" id="KW-1185">Reference proteome</keyword>
<sequence>MAPPDQHDLESGIVELQAIQQPLLLPSTSSPSSGQRFQEYHLSLQKACLSGEWKAAEKIHVDHPSCFEEKISRNGDTALHIAAAAGRHVFVKQFLAHNQVLDLELPNNEGNTAFFLAAASGVVDIVVDMQRFNQNLLNIPGGSGMKPIQIAVLQGHEKMVNHLLPHCFENLSHRERTDLLIATLEKDLYVRKQHQYNRKNELVEKLWKRVISSRNHESISELLSFPQPELLFVAIRMGNYEFVTTLIRHYPDLIWEKDHQRRTIFHAAVEYRQEKIFSHIFQLEGIRHLLTAYTNPFNGNNILHLAATLPEPEILDMASGPALQMQREILWFQAVESIVPRQYAHSENSIFTQVSNTEVTESTETPREMFNREHAQLRKDGENWMRKTSTSCMVVATLVATIVFQAIYQPPDKQNSEKLFWVFVISDAFSLLSSIASILTFLSILTSTYAEEDFLVSLPLKLMVGLVLLLFSILAILLVFIVSIIILLPYKSVWIIVAVFAWFTGVVYLRLHFPLLLVVYRSTFGTKYLFRHQHELFRD</sequence>
<dbReference type="InterPro" id="IPR026961">
    <property type="entry name" value="PGG_dom"/>
</dbReference>
<dbReference type="EnsemblPlants" id="AUR62005997-RA">
    <property type="protein sequence ID" value="AUR62005997-RA:cds"/>
    <property type="gene ID" value="AUR62005997"/>
</dbReference>
<evidence type="ECO:0000259" key="2">
    <source>
        <dbReference type="Pfam" id="PF13962"/>
    </source>
</evidence>
<evidence type="ECO:0000313" key="4">
    <source>
        <dbReference type="Proteomes" id="UP000596660"/>
    </source>
</evidence>
<evidence type="ECO:0000256" key="1">
    <source>
        <dbReference type="SAM" id="Phobius"/>
    </source>
</evidence>
<feature type="transmembrane region" description="Helical" evidence="1">
    <location>
        <begin position="388"/>
        <end position="408"/>
    </location>
</feature>
<dbReference type="Pfam" id="PF13962">
    <property type="entry name" value="PGG"/>
    <property type="match status" value="1"/>
</dbReference>
<protein>
    <recommendedName>
        <fullName evidence="2">PGG domain-containing protein</fullName>
    </recommendedName>
</protein>
<organism evidence="3 4">
    <name type="scientific">Chenopodium quinoa</name>
    <name type="common">Quinoa</name>
    <dbReference type="NCBI Taxonomy" id="63459"/>
    <lineage>
        <taxon>Eukaryota</taxon>
        <taxon>Viridiplantae</taxon>
        <taxon>Streptophyta</taxon>
        <taxon>Embryophyta</taxon>
        <taxon>Tracheophyta</taxon>
        <taxon>Spermatophyta</taxon>
        <taxon>Magnoliopsida</taxon>
        <taxon>eudicotyledons</taxon>
        <taxon>Gunneridae</taxon>
        <taxon>Pentapetalae</taxon>
        <taxon>Caryophyllales</taxon>
        <taxon>Chenopodiaceae</taxon>
        <taxon>Chenopodioideae</taxon>
        <taxon>Atripliceae</taxon>
        <taxon>Chenopodium</taxon>
    </lineage>
</organism>
<dbReference type="PANTHER" id="PTHR24177:SF292">
    <property type="entry name" value="ANKYRIN REPEAT FAMILY PROTEIN-RELATED"/>
    <property type="match status" value="1"/>
</dbReference>
<dbReference type="GO" id="GO:0016020">
    <property type="term" value="C:membrane"/>
    <property type="evidence" value="ECO:0007669"/>
    <property type="project" value="TreeGrafter"/>
</dbReference>
<name>A0A803L2A8_CHEQI</name>
<dbReference type="Proteomes" id="UP000596660">
    <property type="component" value="Unplaced"/>
</dbReference>
<accession>A0A803L2A8</accession>
<dbReference type="InterPro" id="IPR002110">
    <property type="entry name" value="Ankyrin_rpt"/>
</dbReference>
<proteinExistence type="predicted"/>
<dbReference type="PANTHER" id="PTHR24177">
    <property type="entry name" value="CASKIN"/>
    <property type="match status" value="1"/>
</dbReference>
<dbReference type="AlphaFoldDB" id="A0A803L2A8"/>
<dbReference type="Pfam" id="PF12796">
    <property type="entry name" value="Ank_2"/>
    <property type="match status" value="1"/>
</dbReference>
<dbReference type="SMART" id="SM00248">
    <property type="entry name" value="ANK"/>
    <property type="match status" value="5"/>
</dbReference>
<keyword evidence="1" id="KW-0812">Transmembrane</keyword>
<keyword evidence="1" id="KW-1133">Transmembrane helix</keyword>
<feature type="transmembrane region" description="Helical" evidence="1">
    <location>
        <begin position="420"/>
        <end position="445"/>
    </location>
</feature>
<dbReference type="SUPFAM" id="SSF48403">
    <property type="entry name" value="Ankyrin repeat"/>
    <property type="match status" value="1"/>
</dbReference>
<evidence type="ECO:0000313" key="3">
    <source>
        <dbReference type="EnsemblPlants" id="AUR62005997-RA:cds"/>
    </source>
</evidence>
<dbReference type="Gene3D" id="1.25.40.20">
    <property type="entry name" value="Ankyrin repeat-containing domain"/>
    <property type="match status" value="1"/>
</dbReference>
<keyword evidence="1" id="KW-0472">Membrane</keyword>